<dbReference type="GeneID" id="14696637"/>
<organism evidence="1 2">
    <name type="scientific">Plasmodium cynomolgi (strain B)</name>
    <dbReference type="NCBI Taxonomy" id="1120755"/>
    <lineage>
        <taxon>Eukaryota</taxon>
        <taxon>Sar</taxon>
        <taxon>Alveolata</taxon>
        <taxon>Apicomplexa</taxon>
        <taxon>Aconoidasida</taxon>
        <taxon>Haemosporida</taxon>
        <taxon>Plasmodiidae</taxon>
        <taxon>Plasmodium</taxon>
        <taxon>Plasmodium (Plasmodium)</taxon>
    </lineage>
</organism>
<dbReference type="OrthoDB" id="389016at2759"/>
<protein>
    <submittedName>
        <fullName evidence="1">CYIR protein</fullName>
    </submittedName>
</protein>
<reference evidence="1 2" key="1">
    <citation type="journal article" date="2012" name="Nat. Genet.">
        <title>Plasmodium cynomolgi genome sequences provide insight into Plasmodium vivax and the monkey malaria clade.</title>
        <authorList>
            <person name="Tachibana S."/>
            <person name="Sullivan S.A."/>
            <person name="Kawai S."/>
            <person name="Nakamura S."/>
            <person name="Kim H.R."/>
            <person name="Goto N."/>
            <person name="Arisue N."/>
            <person name="Palacpac N.M.Q."/>
            <person name="Honma H."/>
            <person name="Yagi M."/>
            <person name="Tougan T."/>
            <person name="Katakai Y."/>
            <person name="Kaneko O."/>
            <person name="Mita T."/>
            <person name="Kita K."/>
            <person name="Yasutomi Y."/>
            <person name="Sutton P.L."/>
            <person name="Shakhbatyan R."/>
            <person name="Horii T."/>
            <person name="Yasunaga T."/>
            <person name="Barnwell J.W."/>
            <person name="Escalante A.A."/>
            <person name="Carlton J.M."/>
            <person name="Tanabe K."/>
        </authorList>
    </citation>
    <scope>NUCLEOTIDE SEQUENCE [LARGE SCALE GENOMIC DNA]</scope>
    <source>
        <strain evidence="1 2">B</strain>
    </source>
</reference>
<dbReference type="Proteomes" id="UP000006319">
    <property type="component" value="Unassembled WGS sequence"/>
</dbReference>
<evidence type="ECO:0000313" key="2">
    <source>
        <dbReference type="Proteomes" id="UP000006319"/>
    </source>
</evidence>
<evidence type="ECO:0000313" key="1">
    <source>
        <dbReference type="EMBL" id="GAB69368.1"/>
    </source>
</evidence>
<dbReference type="RefSeq" id="XP_004228314.1">
    <property type="nucleotide sequence ID" value="XM_004228266.1"/>
</dbReference>
<name>K6UNC7_PLACD</name>
<dbReference type="VEuPathDB" id="PlasmoDB:PCYB_001160"/>
<gene>
    <name evidence="1" type="ORF">PCYB_001160</name>
</gene>
<dbReference type="AlphaFoldDB" id="K6UNC7"/>
<feature type="non-terminal residue" evidence="1">
    <location>
        <position position="1"/>
    </location>
</feature>
<accession>K6UNC7</accession>
<dbReference type="EMBL" id="DF157110">
    <property type="protein sequence ID" value="GAB69368.1"/>
    <property type="molecule type" value="Genomic_DNA"/>
</dbReference>
<sequence>LRQDIINKNDQLKDCYAPYLLRNKLIDDFEINAFMDKCLQPPKCRYNGASNVRNFSTLKRE</sequence>
<feature type="non-terminal residue" evidence="1">
    <location>
        <position position="61"/>
    </location>
</feature>
<dbReference type="KEGG" id="pcy:PCYB_001160"/>
<proteinExistence type="predicted"/>
<keyword evidence="2" id="KW-1185">Reference proteome</keyword>